<name>A0AAP2Z1K7_9EURY</name>
<evidence type="ECO:0000259" key="2">
    <source>
        <dbReference type="Pfam" id="PF26442"/>
    </source>
</evidence>
<organism evidence="3 4">
    <name type="scientific">Natronoglomus mannanivorans</name>
    <dbReference type="NCBI Taxonomy" id="2979990"/>
    <lineage>
        <taxon>Archaea</taxon>
        <taxon>Methanobacteriati</taxon>
        <taxon>Methanobacteriota</taxon>
        <taxon>Stenosarchaea group</taxon>
        <taxon>Halobacteria</taxon>
        <taxon>Halobacteriales</taxon>
        <taxon>Natrialbaceae</taxon>
        <taxon>Natronoglomus</taxon>
    </lineage>
</organism>
<feature type="compositionally biased region" description="Basic and acidic residues" evidence="1">
    <location>
        <begin position="10"/>
        <end position="23"/>
    </location>
</feature>
<feature type="domain" description="RelE toxin-related" evidence="2">
    <location>
        <begin position="11"/>
        <end position="77"/>
    </location>
</feature>
<protein>
    <recommendedName>
        <fullName evidence="2">RelE toxin-related domain-containing protein</fullName>
    </recommendedName>
</protein>
<evidence type="ECO:0000313" key="3">
    <source>
        <dbReference type="EMBL" id="MCU4743431.1"/>
    </source>
</evidence>
<comment type="caution">
    <text evidence="3">The sequence shown here is derived from an EMBL/GenBank/DDBJ whole genome shotgun (WGS) entry which is preliminary data.</text>
</comment>
<dbReference type="RefSeq" id="WP_338005250.1">
    <property type="nucleotide sequence ID" value="NZ_JAOPKA010000015.1"/>
</dbReference>
<evidence type="ECO:0000313" key="4">
    <source>
        <dbReference type="Proteomes" id="UP001321018"/>
    </source>
</evidence>
<dbReference type="EMBL" id="JAOPKA010000015">
    <property type="protein sequence ID" value="MCU4743431.1"/>
    <property type="molecule type" value="Genomic_DNA"/>
</dbReference>
<gene>
    <name evidence="3" type="ORF">OB960_18760</name>
</gene>
<accession>A0AAP2Z1K7</accession>
<reference evidence="3" key="1">
    <citation type="submission" date="2022-09" db="EMBL/GenBank/DDBJ databases">
        <title>Enrichment on poylsaccharides allowed isolation of novel metabolic and taxonomic groups of Haloarchaea.</title>
        <authorList>
            <person name="Sorokin D.Y."/>
            <person name="Elcheninov A.G."/>
            <person name="Khizhniak T.V."/>
            <person name="Kolganova T.V."/>
            <person name="Kublanov I.V."/>
        </authorList>
    </citation>
    <scope>NUCLEOTIDE SEQUENCE</scope>
    <source>
        <strain evidence="3">AArc-xg1-1</strain>
    </source>
</reference>
<sequence length="92" mass="10564">MSSTVSKSRVVTDHARDQWRDRSSQPWRDLTTVWSESFRIDHPAAHSGAESFYHPPTEIVLLVQSDDVETLVTCIDLNDRCDAEQSYVRSQI</sequence>
<proteinExistence type="predicted"/>
<dbReference type="Proteomes" id="UP001321018">
    <property type="component" value="Unassembled WGS sequence"/>
</dbReference>
<dbReference type="AlphaFoldDB" id="A0AAP2Z1K7"/>
<dbReference type="Pfam" id="PF26442">
    <property type="entry name" value="Halo_toxin"/>
    <property type="match status" value="1"/>
</dbReference>
<dbReference type="InterPro" id="IPR058996">
    <property type="entry name" value="Toxin-rel_dom"/>
</dbReference>
<evidence type="ECO:0000256" key="1">
    <source>
        <dbReference type="SAM" id="MobiDB-lite"/>
    </source>
</evidence>
<feature type="region of interest" description="Disordered" evidence="1">
    <location>
        <begin position="1"/>
        <end position="24"/>
    </location>
</feature>